<name>A0A8I0MVE5_9GAMM</name>
<evidence type="ECO:0000256" key="1">
    <source>
        <dbReference type="SAM" id="Phobius"/>
    </source>
</evidence>
<proteinExistence type="predicted"/>
<sequence>MPRKASKDASRFGLLLVAIVIYPFENITMGSSIKLTD</sequence>
<keyword evidence="1" id="KW-0812">Transmembrane</keyword>
<accession>A0A8I0MVE5</accession>
<feature type="transmembrane region" description="Helical" evidence="1">
    <location>
        <begin position="12"/>
        <end position="33"/>
    </location>
</feature>
<protein>
    <submittedName>
        <fullName evidence="2">Uncharacterized protein</fullName>
    </submittedName>
</protein>
<organism evidence="2 3">
    <name type="scientific">Pseudoalteromonas peptidolytica F12-50-A1</name>
    <dbReference type="NCBI Taxonomy" id="1315280"/>
    <lineage>
        <taxon>Bacteria</taxon>
        <taxon>Pseudomonadati</taxon>
        <taxon>Pseudomonadota</taxon>
        <taxon>Gammaproteobacteria</taxon>
        <taxon>Alteromonadales</taxon>
        <taxon>Pseudoalteromonadaceae</taxon>
        <taxon>Pseudoalteromonas</taxon>
    </lineage>
</organism>
<comment type="caution">
    <text evidence="2">The sequence shown here is derived from an EMBL/GenBank/DDBJ whole genome shotgun (WGS) entry which is preliminary data.</text>
</comment>
<gene>
    <name evidence="2" type="ORF">PPEP_a3844</name>
</gene>
<reference evidence="2 3" key="1">
    <citation type="submission" date="2015-06" db="EMBL/GenBank/DDBJ databases">
        <title>Genome sequence of Pseudoalteromonas peptidolytica.</title>
        <authorList>
            <person name="Xie B.-B."/>
            <person name="Rong J.-C."/>
            <person name="Qin Q.-L."/>
            <person name="Zhang Y.-Z."/>
        </authorList>
    </citation>
    <scope>NUCLEOTIDE SEQUENCE [LARGE SCALE GENOMIC DNA]</scope>
    <source>
        <strain evidence="2 3">F12-50-A1</strain>
    </source>
</reference>
<keyword evidence="1" id="KW-0472">Membrane</keyword>
<keyword evidence="3" id="KW-1185">Reference proteome</keyword>
<dbReference type="AlphaFoldDB" id="A0A8I0MVE5"/>
<dbReference type="EMBL" id="AQHF01000022">
    <property type="protein sequence ID" value="MBE0346584.1"/>
    <property type="molecule type" value="Genomic_DNA"/>
</dbReference>
<dbReference type="Proteomes" id="UP000660708">
    <property type="component" value="Unassembled WGS sequence"/>
</dbReference>
<keyword evidence="1" id="KW-1133">Transmembrane helix</keyword>
<evidence type="ECO:0000313" key="3">
    <source>
        <dbReference type="Proteomes" id="UP000660708"/>
    </source>
</evidence>
<evidence type="ECO:0000313" key="2">
    <source>
        <dbReference type="EMBL" id="MBE0346584.1"/>
    </source>
</evidence>